<dbReference type="InterPro" id="IPR012340">
    <property type="entry name" value="NA-bd_OB-fold"/>
</dbReference>
<evidence type="ECO:0000313" key="5">
    <source>
        <dbReference type="Proteomes" id="UP001596317"/>
    </source>
</evidence>
<reference evidence="5" key="1">
    <citation type="journal article" date="2019" name="Int. J. Syst. Evol. Microbiol.">
        <title>The Global Catalogue of Microorganisms (GCM) 10K type strain sequencing project: providing services to taxonomists for standard genome sequencing and annotation.</title>
        <authorList>
            <consortium name="The Broad Institute Genomics Platform"/>
            <consortium name="The Broad Institute Genome Sequencing Center for Infectious Disease"/>
            <person name="Wu L."/>
            <person name="Ma J."/>
        </authorList>
    </citation>
    <scope>NUCLEOTIDE SEQUENCE [LARGE SCALE GENOMIC DNA]</scope>
    <source>
        <strain evidence="5">CCUG 63830</strain>
    </source>
</reference>
<evidence type="ECO:0000313" key="4">
    <source>
        <dbReference type="EMBL" id="MFC6663861.1"/>
    </source>
</evidence>
<evidence type="ECO:0000256" key="2">
    <source>
        <dbReference type="PROSITE-ProRule" id="PRU00252"/>
    </source>
</evidence>
<accession>A0ABW1ZU31</accession>
<feature type="region of interest" description="Disordered" evidence="3">
    <location>
        <begin position="91"/>
        <end position="114"/>
    </location>
</feature>
<protein>
    <submittedName>
        <fullName evidence="4">Single-stranded DNA-binding protein</fullName>
    </submittedName>
</protein>
<organism evidence="4 5">
    <name type="scientific">Deinococcus multiflagellatus</name>
    <dbReference type="NCBI Taxonomy" id="1656887"/>
    <lineage>
        <taxon>Bacteria</taxon>
        <taxon>Thermotogati</taxon>
        <taxon>Deinococcota</taxon>
        <taxon>Deinococci</taxon>
        <taxon>Deinococcales</taxon>
        <taxon>Deinococcaceae</taxon>
        <taxon>Deinococcus</taxon>
    </lineage>
</organism>
<comment type="caution">
    <text evidence="4">The sequence shown here is derived from an EMBL/GenBank/DDBJ whole genome shotgun (WGS) entry which is preliminary data.</text>
</comment>
<dbReference type="EMBL" id="JBHSWB010000004">
    <property type="protein sequence ID" value="MFC6663861.1"/>
    <property type="molecule type" value="Genomic_DNA"/>
</dbReference>
<evidence type="ECO:0000256" key="3">
    <source>
        <dbReference type="SAM" id="MobiDB-lite"/>
    </source>
</evidence>
<proteinExistence type="predicted"/>
<feature type="compositionally biased region" description="Low complexity" evidence="3">
    <location>
        <begin position="91"/>
        <end position="106"/>
    </location>
</feature>
<dbReference type="Pfam" id="PF00436">
    <property type="entry name" value="SSB"/>
    <property type="match status" value="1"/>
</dbReference>
<name>A0ABW1ZU31_9DEIO</name>
<keyword evidence="5" id="KW-1185">Reference proteome</keyword>
<keyword evidence="1 2" id="KW-0238">DNA-binding</keyword>
<dbReference type="SUPFAM" id="SSF50249">
    <property type="entry name" value="Nucleic acid-binding proteins"/>
    <property type="match status" value="1"/>
</dbReference>
<dbReference type="InterPro" id="IPR000424">
    <property type="entry name" value="Primosome_PriB/ssb"/>
</dbReference>
<dbReference type="Proteomes" id="UP001596317">
    <property type="component" value="Unassembled WGS sequence"/>
</dbReference>
<feature type="region of interest" description="Disordered" evidence="3">
    <location>
        <begin position="253"/>
        <end position="288"/>
    </location>
</feature>
<dbReference type="PROSITE" id="PS50935">
    <property type="entry name" value="SSB"/>
    <property type="match status" value="1"/>
</dbReference>
<dbReference type="RefSeq" id="WP_224609844.1">
    <property type="nucleotide sequence ID" value="NZ_JAIQXV010000012.1"/>
</dbReference>
<evidence type="ECO:0000256" key="1">
    <source>
        <dbReference type="ARBA" id="ARBA00023125"/>
    </source>
</evidence>
<dbReference type="Gene3D" id="2.40.50.140">
    <property type="entry name" value="Nucleic acid-binding proteins"/>
    <property type="match status" value="2"/>
</dbReference>
<gene>
    <name evidence="4" type="ORF">ACFP90_28110</name>
</gene>
<sequence>MRKFATIIGTLAAAAKLEAVGNTSVARYTIAGTLTELNAAGEEVAVPFFQECETWGADALFVADLEPGTWLTAVGKPEMNVWHDRANAAAPVAAPRPGAAPTRAAPTHTQQRRAMRLRTETVDRAFIDAETVAETNGAIRGLYGVNQVAMSGRLTDDIKVKDTNGGAFAYGRIAVDDRVFKGGQWTTQTDFIDVKLWRDAVAMVMDGKKGQPFTIVTGKMLVNRDRDAEGNVTRFPYVEASLAFLGVRRERRSEKSNVDANRLDQGGAEGAQIPAQATGVGTEAPSPF</sequence>
<dbReference type="GO" id="GO:0003677">
    <property type="term" value="F:DNA binding"/>
    <property type="evidence" value="ECO:0007669"/>
    <property type="project" value="UniProtKB-KW"/>
</dbReference>